<sequence>MIAPDFRLIESACFAPSDEGLVEPSPLLLPSGHAMNLPWFQLCLNFVLLGAAVFICNTINASQREAKWNGALIFVGLCALAMVLDLLLTRVFASAASLDRMGYVNLASMPALGERVVGYAIPCVVGVVLAVRFRQRRNRGVGPVRIQTSEYTQSELSA</sequence>
<keyword evidence="1" id="KW-0472">Membrane</keyword>
<protein>
    <submittedName>
        <fullName evidence="2">Uncharacterized protein</fullName>
    </submittedName>
</protein>
<feature type="transmembrane region" description="Helical" evidence="1">
    <location>
        <begin position="116"/>
        <end position="133"/>
    </location>
</feature>
<dbReference type="AlphaFoldDB" id="A0A158JXT2"/>
<evidence type="ECO:0000256" key="1">
    <source>
        <dbReference type="SAM" id="Phobius"/>
    </source>
</evidence>
<accession>A0A158JXT2</accession>
<dbReference type="Proteomes" id="UP000054770">
    <property type="component" value="Unassembled WGS sequence"/>
</dbReference>
<name>A0A158JXT2_9BURK</name>
<proteinExistence type="predicted"/>
<evidence type="ECO:0000313" key="2">
    <source>
        <dbReference type="EMBL" id="SAL73647.1"/>
    </source>
</evidence>
<keyword evidence="1" id="KW-1133">Transmembrane helix</keyword>
<organism evidence="2 3">
    <name type="scientific">Caballeronia choica</name>
    <dbReference type="NCBI Taxonomy" id="326476"/>
    <lineage>
        <taxon>Bacteria</taxon>
        <taxon>Pseudomonadati</taxon>
        <taxon>Pseudomonadota</taxon>
        <taxon>Betaproteobacteria</taxon>
        <taxon>Burkholderiales</taxon>
        <taxon>Burkholderiaceae</taxon>
        <taxon>Caballeronia</taxon>
    </lineage>
</organism>
<comment type="caution">
    <text evidence="2">The sequence shown here is derived from an EMBL/GenBank/DDBJ whole genome shotgun (WGS) entry which is preliminary data.</text>
</comment>
<keyword evidence="3" id="KW-1185">Reference proteome</keyword>
<evidence type="ECO:0000313" key="3">
    <source>
        <dbReference type="Proteomes" id="UP000054770"/>
    </source>
</evidence>
<feature type="transmembrane region" description="Helical" evidence="1">
    <location>
        <begin position="71"/>
        <end position="96"/>
    </location>
</feature>
<dbReference type="EMBL" id="FCON02000053">
    <property type="protein sequence ID" value="SAL73647.1"/>
    <property type="molecule type" value="Genomic_DNA"/>
</dbReference>
<gene>
    <name evidence="2" type="ORF">AWB68_04457</name>
</gene>
<feature type="transmembrane region" description="Helical" evidence="1">
    <location>
        <begin position="39"/>
        <end position="59"/>
    </location>
</feature>
<reference evidence="2" key="1">
    <citation type="submission" date="2016-01" db="EMBL/GenBank/DDBJ databases">
        <authorList>
            <person name="Peeters C."/>
        </authorList>
    </citation>
    <scope>NUCLEOTIDE SEQUENCE [LARGE SCALE GENOMIC DNA]</scope>
    <source>
        <strain evidence="2">LMG 22940</strain>
    </source>
</reference>
<keyword evidence="1" id="KW-0812">Transmembrane</keyword>